<evidence type="ECO:0000256" key="4">
    <source>
        <dbReference type="ARBA" id="ARBA00022917"/>
    </source>
</evidence>
<dbReference type="AlphaFoldDB" id="A0A914D9Q8"/>
<dbReference type="Proteomes" id="UP000887540">
    <property type="component" value="Unplaced"/>
</dbReference>
<feature type="domain" description="WHEP-TRS" evidence="6">
    <location>
        <begin position="15"/>
        <end position="71"/>
    </location>
</feature>
<name>A0A914D9Q8_9BILA</name>
<evidence type="ECO:0000313" key="7">
    <source>
        <dbReference type="Proteomes" id="UP000887540"/>
    </source>
</evidence>
<keyword evidence="2" id="KW-0547">Nucleotide-binding</keyword>
<evidence type="ECO:0000256" key="1">
    <source>
        <dbReference type="ARBA" id="ARBA00022598"/>
    </source>
</evidence>
<dbReference type="SMART" id="SM00991">
    <property type="entry name" value="WHEP-TRS"/>
    <property type="match status" value="1"/>
</dbReference>
<evidence type="ECO:0000256" key="5">
    <source>
        <dbReference type="ARBA" id="ARBA00023146"/>
    </source>
</evidence>
<organism evidence="7 8">
    <name type="scientific">Acrobeloides nanus</name>
    <dbReference type="NCBI Taxonomy" id="290746"/>
    <lineage>
        <taxon>Eukaryota</taxon>
        <taxon>Metazoa</taxon>
        <taxon>Ecdysozoa</taxon>
        <taxon>Nematoda</taxon>
        <taxon>Chromadorea</taxon>
        <taxon>Rhabditida</taxon>
        <taxon>Tylenchina</taxon>
        <taxon>Cephalobomorpha</taxon>
        <taxon>Cephaloboidea</taxon>
        <taxon>Cephalobidae</taxon>
        <taxon>Acrobeloides</taxon>
    </lineage>
</organism>
<keyword evidence="7" id="KW-1185">Reference proteome</keyword>
<reference evidence="8" key="1">
    <citation type="submission" date="2022-11" db="UniProtKB">
        <authorList>
            <consortium name="WormBaseParasite"/>
        </authorList>
    </citation>
    <scope>IDENTIFICATION</scope>
</reference>
<proteinExistence type="predicted"/>
<accession>A0A914D9Q8</accession>
<dbReference type="Gene3D" id="1.10.287.10">
    <property type="entry name" value="S15/NS1, RNA-binding"/>
    <property type="match status" value="1"/>
</dbReference>
<dbReference type="WBParaSite" id="ACRNAN_scaffold21780.g19201.t1">
    <property type="protein sequence ID" value="ACRNAN_scaffold21780.g19201.t1"/>
    <property type="gene ID" value="ACRNAN_scaffold21780.g19201"/>
</dbReference>
<evidence type="ECO:0000313" key="8">
    <source>
        <dbReference type="WBParaSite" id="ACRNAN_scaffold21780.g19201.t1"/>
    </source>
</evidence>
<dbReference type="GO" id="GO:0005524">
    <property type="term" value="F:ATP binding"/>
    <property type="evidence" value="ECO:0007669"/>
    <property type="project" value="UniProtKB-KW"/>
</dbReference>
<evidence type="ECO:0000256" key="2">
    <source>
        <dbReference type="ARBA" id="ARBA00022741"/>
    </source>
</evidence>
<keyword evidence="5" id="KW-0030">Aminoacyl-tRNA synthetase</keyword>
<dbReference type="InterPro" id="IPR009068">
    <property type="entry name" value="uS15_NS1_RNA-bd_sf"/>
</dbReference>
<dbReference type="InterPro" id="IPR000738">
    <property type="entry name" value="WHEP-TRS_dom"/>
</dbReference>
<dbReference type="SUPFAM" id="SSF47060">
    <property type="entry name" value="S15/NS1 RNA-binding domain"/>
    <property type="match status" value="1"/>
</dbReference>
<sequence length="73" mass="7934">MAIPAEAPKTTTQGNPSAIISQIEAQGNLVRELKSKDPKAQEAKDAIAKLLELKKQFKETTGQEYKPGMVIPN</sequence>
<dbReference type="PROSITE" id="PS51185">
    <property type="entry name" value="WHEP_TRS_2"/>
    <property type="match status" value="1"/>
</dbReference>
<evidence type="ECO:0000256" key="3">
    <source>
        <dbReference type="ARBA" id="ARBA00022840"/>
    </source>
</evidence>
<dbReference type="GO" id="GO:0004812">
    <property type="term" value="F:aminoacyl-tRNA ligase activity"/>
    <property type="evidence" value="ECO:0007669"/>
    <property type="project" value="UniProtKB-KW"/>
</dbReference>
<keyword evidence="1" id="KW-0436">Ligase</keyword>
<keyword evidence="4" id="KW-0648">Protein biosynthesis</keyword>
<protein>
    <submittedName>
        <fullName evidence="8">WHEP-TRS domain-containing protein</fullName>
    </submittedName>
</protein>
<dbReference type="Pfam" id="PF00458">
    <property type="entry name" value="WHEP-TRS"/>
    <property type="match status" value="1"/>
</dbReference>
<dbReference type="FunFam" id="1.10.287.10:FF:000013">
    <property type="entry name" value="Glutamyl(E) Amino-acyl tRNA Synthetase"/>
    <property type="match status" value="1"/>
</dbReference>
<evidence type="ECO:0000259" key="6">
    <source>
        <dbReference type="PROSITE" id="PS51185"/>
    </source>
</evidence>
<dbReference type="GO" id="GO:0006418">
    <property type="term" value="P:tRNA aminoacylation for protein translation"/>
    <property type="evidence" value="ECO:0007669"/>
    <property type="project" value="InterPro"/>
</dbReference>
<keyword evidence="3" id="KW-0067">ATP-binding</keyword>